<dbReference type="RefSeq" id="WP_046703363.1">
    <property type="nucleotide sequence ID" value="NZ_JARAUR010000025.1"/>
</dbReference>
<dbReference type="GO" id="GO:0016787">
    <property type="term" value="F:hydrolase activity"/>
    <property type="evidence" value="ECO:0007669"/>
    <property type="project" value="UniProtKB-KW"/>
</dbReference>
<dbReference type="PANTHER" id="PTHR31084:SF0">
    <property type="entry name" value="ALPHA-L-FUCOSIDASE 2"/>
    <property type="match status" value="1"/>
</dbReference>
<dbReference type="InterPro" id="IPR027414">
    <property type="entry name" value="GH95_N_dom"/>
</dbReference>
<organism evidence="3 4">
    <name type="scientific">Streptomyces europaeiscabiei</name>
    <dbReference type="NCBI Taxonomy" id="146819"/>
    <lineage>
        <taxon>Bacteria</taxon>
        <taxon>Bacillati</taxon>
        <taxon>Actinomycetota</taxon>
        <taxon>Actinomycetes</taxon>
        <taxon>Kitasatosporales</taxon>
        <taxon>Streptomycetaceae</taxon>
        <taxon>Streptomyces</taxon>
    </lineage>
</organism>
<dbReference type="Pfam" id="PF14498">
    <property type="entry name" value="Glyco_hyd_65N_2"/>
    <property type="match status" value="1"/>
</dbReference>
<dbReference type="InterPro" id="IPR054363">
    <property type="entry name" value="GH95_cat"/>
</dbReference>
<dbReference type="Pfam" id="PF22124">
    <property type="entry name" value="Glyco_hydro_95_cat"/>
    <property type="match status" value="1"/>
</dbReference>
<dbReference type="Gene3D" id="2.60.40.1180">
    <property type="entry name" value="Golgi alpha-mannosidase II"/>
    <property type="match status" value="1"/>
</dbReference>
<sequence length="844" mass="92370">MTTNPLYAPLSQAVDGLDVSRRHPIVRTPAAGDFFEGALLGNGEFGAVVVPRPDAIVIHLGHNAVWDKRAQVVDPDRLGTFTDVLTAAEEAARHGRPDEDEEFARYLADTEEGYGAPYPKPFPCGSVLLSLDTRRCEVLGYHVDIATGICSVQLTIDGAPSTVEIFVAADSDTAWVRWSAHDTATLPVRGLRVLPDPLGYDGADGPADPIEAGNAYTRPKSAFTPNEHLTHEQSSHHLAFVQGLPVTGEALPDTPAFRLGLTSDTELTAGTVAGFKGRRVALDPLATHVAPTRELNLRIDLTQDELSALSAAPVAVEMGDQDTARSATTASWRDFWARSAIDVGGHELEALWYRNLYWTRCALRDGGVAPGLFGPWTYRDIGSGFHGDYHFNYNVQQLYWGLFVTGHEDLHHPYLDLLDSLLPQARRTAEQYYGMPGAAFSLIGWPLETTLAPYLCPKWAWEAFIPAWAVQTLWWHYLYTGDVDLLADRIAPFLVDVAQFLLDYLDAGTERLARDDGRLHVYPTVVPEVYGLSDGLRLNVDGHVDIVFFTFAFQALVDADEALRTAGRDALPEDLVERARAAVSQLVPLPTTETDEGTVWVSVAGEDPDVVYNVPAAAMAVFPCEAVSLSSPADQVDIARRTVRRQRTEGGNDLVFVAMQEARLGQLDLERWLRHVRYCTIPNGTATARVQCAGGRYDDATPFDFMARMGVWTENFAVGAVISECLLQSHDGVIRILPNWPLDLPVSFTELRTRGGHRVSFTRRPGEADRLELTGGHERELTVVPPWSGPSTVHPAADSTEEAQAIHHPPGSIRLSVQTGTVVRISPVPSLNDELEGTTTCAIS</sequence>
<dbReference type="PANTHER" id="PTHR31084">
    <property type="entry name" value="ALPHA-L-FUCOSIDASE 2"/>
    <property type="match status" value="1"/>
</dbReference>
<evidence type="ECO:0000313" key="4">
    <source>
        <dbReference type="Proteomes" id="UP001271274"/>
    </source>
</evidence>
<comment type="caution">
    <text evidence="3">The sequence shown here is derived from an EMBL/GenBank/DDBJ whole genome shotgun (WGS) entry which is preliminary data.</text>
</comment>
<evidence type="ECO:0000259" key="2">
    <source>
        <dbReference type="Pfam" id="PF22124"/>
    </source>
</evidence>
<dbReference type="InterPro" id="IPR008928">
    <property type="entry name" value="6-hairpin_glycosidase_sf"/>
</dbReference>
<dbReference type="InterPro" id="IPR012341">
    <property type="entry name" value="6hp_glycosidase-like_sf"/>
</dbReference>
<reference evidence="3 4" key="1">
    <citation type="journal article" date="2023" name="Microb. Genom.">
        <title>Mesoterricola silvestris gen. nov., sp. nov., Mesoterricola sediminis sp. nov., Geothrix oryzae sp. nov., Geothrix edaphica sp. nov., Geothrix rubra sp. nov., and Geothrix limicola sp. nov., six novel members of Acidobacteriota isolated from soils.</title>
        <authorList>
            <person name="Weisberg A.J."/>
            <person name="Pearce E."/>
            <person name="Kramer C.G."/>
            <person name="Chang J.H."/>
            <person name="Clarke C.R."/>
        </authorList>
    </citation>
    <scope>NUCLEOTIDE SEQUENCE [LARGE SCALE GENOMIC DNA]</scope>
    <source>
        <strain evidence="3 4">ID09-01A</strain>
    </source>
</reference>
<dbReference type="Gene3D" id="2.70.98.50">
    <property type="entry name" value="putative glycoside hydrolase family protein from bacillus halodurans"/>
    <property type="match status" value="1"/>
</dbReference>
<feature type="domain" description="Glycosyl hydrolase family 95 N-terminal" evidence="1">
    <location>
        <begin position="31"/>
        <end position="186"/>
    </location>
</feature>
<dbReference type="Gene3D" id="1.50.10.10">
    <property type="match status" value="1"/>
</dbReference>
<dbReference type="Proteomes" id="UP001271274">
    <property type="component" value="Unassembled WGS sequence"/>
</dbReference>
<proteinExistence type="predicted"/>
<gene>
    <name evidence="3" type="ORF">PV662_44275</name>
</gene>
<accession>A0ABU4NXN5</accession>
<protein>
    <submittedName>
        <fullName evidence="3">Glycoside hydrolase N-terminal domain-containing protein</fullName>
    </submittedName>
</protein>
<evidence type="ECO:0000313" key="3">
    <source>
        <dbReference type="EMBL" id="MDX3706579.1"/>
    </source>
</evidence>
<name>A0ABU4NXN5_9ACTN</name>
<evidence type="ECO:0000259" key="1">
    <source>
        <dbReference type="Pfam" id="PF14498"/>
    </source>
</evidence>
<dbReference type="SUPFAM" id="SSF48208">
    <property type="entry name" value="Six-hairpin glycosidases"/>
    <property type="match status" value="1"/>
</dbReference>
<feature type="domain" description="Glycosyl hydrolase family 95 catalytic" evidence="2">
    <location>
        <begin position="315"/>
        <end position="667"/>
    </location>
</feature>
<keyword evidence="4" id="KW-1185">Reference proteome</keyword>
<dbReference type="EMBL" id="JARAYU010000030">
    <property type="protein sequence ID" value="MDX3706579.1"/>
    <property type="molecule type" value="Genomic_DNA"/>
</dbReference>
<dbReference type="InterPro" id="IPR013780">
    <property type="entry name" value="Glyco_hydro_b"/>
</dbReference>
<keyword evidence="3" id="KW-0378">Hydrolase</keyword>